<dbReference type="AlphaFoldDB" id="A0AAD7DDA7"/>
<organism evidence="2 3">
    <name type="scientific">Mycena rosella</name>
    <name type="common">Pink bonnet</name>
    <name type="synonym">Agaricus rosellus</name>
    <dbReference type="NCBI Taxonomy" id="1033263"/>
    <lineage>
        <taxon>Eukaryota</taxon>
        <taxon>Fungi</taxon>
        <taxon>Dikarya</taxon>
        <taxon>Basidiomycota</taxon>
        <taxon>Agaricomycotina</taxon>
        <taxon>Agaricomycetes</taxon>
        <taxon>Agaricomycetidae</taxon>
        <taxon>Agaricales</taxon>
        <taxon>Marasmiineae</taxon>
        <taxon>Mycenaceae</taxon>
        <taxon>Mycena</taxon>
    </lineage>
</organism>
<proteinExistence type="predicted"/>
<sequence length="65" mass="7128">MPSLMFPPPTGYGAKSSSKIMLTPRSTLPPAETPFIYSNMAGMPTYSRAPTQSRSSHFRNYLADS</sequence>
<accession>A0AAD7DDA7</accession>
<reference evidence="2" key="1">
    <citation type="submission" date="2023-03" db="EMBL/GenBank/DDBJ databases">
        <title>Massive genome expansion in bonnet fungi (Mycena s.s.) driven by repeated elements and novel gene families across ecological guilds.</title>
        <authorList>
            <consortium name="Lawrence Berkeley National Laboratory"/>
            <person name="Harder C.B."/>
            <person name="Miyauchi S."/>
            <person name="Viragh M."/>
            <person name="Kuo A."/>
            <person name="Thoen E."/>
            <person name="Andreopoulos B."/>
            <person name="Lu D."/>
            <person name="Skrede I."/>
            <person name="Drula E."/>
            <person name="Henrissat B."/>
            <person name="Morin E."/>
            <person name="Kohler A."/>
            <person name="Barry K."/>
            <person name="LaButti K."/>
            <person name="Morin E."/>
            <person name="Salamov A."/>
            <person name="Lipzen A."/>
            <person name="Mereny Z."/>
            <person name="Hegedus B."/>
            <person name="Baldrian P."/>
            <person name="Stursova M."/>
            <person name="Weitz H."/>
            <person name="Taylor A."/>
            <person name="Grigoriev I.V."/>
            <person name="Nagy L.G."/>
            <person name="Martin F."/>
            <person name="Kauserud H."/>
        </authorList>
    </citation>
    <scope>NUCLEOTIDE SEQUENCE</scope>
    <source>
        <strain evidence="2">CBHHK067</strain>
    </source>
</reference>
<dbReference type="Proteomes" id="UP001221757">
    <property type="component" value="Unassembled WGS sequence"/>
</dbReference>
<name>A0AAD7DDA7_MYCRO</name>
<feature type="region of interest" description="Disordered" evidence="1">
    <location>
        <begin position="46"/>
        <end position="65"/>
    </location>
</feature>
<evidence type="ECO:0000313" key="2">
    <source>
        <dbReference type="EMBL" id="KAJ7688822.1"/>
    </source>
</evidence>
<dbReference type="EMBL" id="JARKIE010000076">
    <property type="protein sequence ID" value="KAJ7688822.1"/>
    <property type="molecule type" value="Genomic_DNA"/>
</dbReference>
<protein>
    <submittedName>
        <fullName evidence="2">Uncharacterized protein</fullName>
    </submittedName>
</protein>
<evidence type="ECO:0000313" key="3">
    <source>
        <dbReference type="Proteomes" id="UP001221757"/>
    </source>
</evidence>
<keyword evidence="3" id="KW-1185">Reference proteome</keyword>
<gene>
    <name evidence="2" type="ORF">B0H17DRAFT_1067687</name>
</gene>
<evidence type="ECO:0000256" key="1">
    <source>
        <dbReference type="SAM" id="MobiDB-lite"/>
    </source>
</evidence>
<comment type="caution">
    <text evidence="2">The sequence shown here is derived from an EMBL/GenBank/DDBJ whole genome shotgun (WGS) entry which is preliminary data.</text>
</comment>